<protein>
    <recommendedName>
        <fullName evidence="4">Phosphate ABC transporter substrate-binding protein</fullName>
    </recommendedName>
</protein>
<sequence>MSRIHLPFALCARLFWTAVSSTLALSLFVSVAAAEEVLIVVQQDTEVTTLTREEASNLFLGLGSTNSRLIPFDRSEQPLRERFYREVIGLSAASVRAHWAKQVFTGRGRPPARVSKTDVTQVLKDKPGAVTYVAIDQLPAHSRVLLSTEQGEQE</sequence>
<dbReference type="AlphaFoldDB" id="A0A370DP39"/>
<comment type="caution">
    <text evidence="2">The sequence shown here is derived from an EMBL/GenBank/DDBJ whole genome shotgun (WGS) entry which is preliminary data.</text>
</comment>
<accession>A0A370DP39</accession>
<organism evidence="2 3">
    <name type="scientific">endosymbiont of Escarpia spicata</name>
    <dbReference type="NCBI Taxonomy" id="2200908"/>
    <lineage>
        <taxon>Bacteria</taxon>
        <taxon>Pseudomonadati</taxon>
        <taxon>Pseudomonadota</taxon>
        <taxon>Gammaproteobacteria</taxon>
        <taxon>sulfur-oxidizing symbionts</taxon>
    </lineage>
</organism>
<dbReference type="Proteomes" id="UP000254771">
    <property type="component" value="Unassembled WGS sequence"/>
</dbReference>
<evidence type="ECO:0000313" key="3">
    <source>
        <dbReference type="Proteomes" id="UP000254771"/>
    </source>
</evidence>
<proteinExistence type="predicted"/>
<evidence type="ECO:0000256" key="1">
    <source>
        <dbReference type="SAM" id="SignalP"/>
    </source>
</evidence>
<dbReference type="SUPFAM" id="SSF53850">
    <property type="entry name" value="Periplasmic binding protein-like II"/>
    <property type="match status" value="1"/>
</dbReference>
<keyword evidence="1" id="KW-0732">Signal</keyword>
<evidence type="ECO:0008006" key="4">
    <source>
        <dbReference type="Google" id="ProtNLM"/>
    </source>
</evidence>
<reference evidence="2 3" key="1">
    <citation type="journal article" date="2018" name="ISME J.">
        <title>Endosymbiont genomes yield clues of tubeworm success.</title>
        <authorList>
            <person name="Li Y."/>
            <person name="Liles M.R."/>
            <person name="Halanych K.M."/>
        </authorList>
    </citation>
    <scope>NUCLEOTIDE SEQUENCE [LARGE SCALE GENOMIC DNA]</scope>
    <source>
        <strain evidence="2">A1462</strain>
    </source>
</reference>
<gene>
    <name evidence="2" type="ORF">DIZ78_07220</name>
</gene>
<dbReference type="EMBL" id="QFXE01000008">
    <property type="protein sequence ID" value="RDH86687.1"/>
    <property type="molecule type" value="Genomic_DNA"/>
</dbReference>
<name>A0A370DP39_9GAMM</name>
<feature type="signal peptide" evidence="1">
    <location>
        <begin position="1"/>
        <end position="34"/>
    </location>
</feature>
<keyword evidence="3" id="KW-1185">Reference proteome</keyword>
<evidence type="ECO:0000313" key="2">
    <source>
        <dbReference type="EMBL" id="RDH86687.1"/>
    </source>
</evidence>
<feature type="chain" id="PRO_5016689485" description="Phosphate ABC transporter substrate-binding protein" evidence="1">
    <location>
        <begin position="35"/>
        <end position="154"/>
    </location>
</feature>